<dbReference type="InterPro" id="IPR036187">
    <property type="entry name" value="DNA_mismatch_repair_MutS_sf"/>
</dbReference>
<dbReference type="EMBL" id="AJWZ01003732">
    <property type="protein sequence ID" value="EKC67412.1"/>
    <property type="molecule type" value="Genomic_DNA"/>
</dbReference>
<dbReference type="GO" id="GO:0005524">
    <property type="term" value="F:ATP binding"/>
    <property type="evidence" value="ECO:0007669"/>
    <property type="project" value="InterPro"/>
</dbReference>
<evidence type="ECO:0000313" key="1">
    <source>
        <dbReference type="EMBL" id="EKC67412.1"/>
    </source>
</evidence>
<gene>
    <name evidence="1" type="ORF">OBE_05457</name>
</gene>
<dbReference type="AlphaFoldDB" id="K1T366"/>
<dbReference type="GO" id="GO:0004519">
    <property type="term" value="F:endonuclease activity"/>
    <property type="evidence" value="ECO:0007669"/>
    <property type="project" value="UniProtKB-KW"/>
</dbReference>
<organism evidence="1">
    <name type="scientific">human gut metagenome</name>
    <dbReference type="NCBI Taxonomy" id="408170"/>
    <lineage>
        <taxon>unclassified sequences</taxon>
        <taxon>metagenomes</taxon>
        <taxon>organismal metagenomes</taxon>
    </lineage>
</organism>
<name>K1T366_9ZZZZ</name>
<dbReference type="GO" id="GO:0030983">
    <property type="term" value="F:mismatched DNA binding"/>
    <property type="evidence" value="ECO:0007669"/>
    <property type="project" value="InterPro"/>
</dbReference>
<dbReference type="SUPFAM" id="SSF48334">
    <property type="entry name" value="DNA repair protein MutS, domain III"/>
    <property type="match status" value="1"/>
</dbReference>
<dbReference type="PANTHER" id="PTHR48466:SF1">
    <property type="entry name" value="SMR DOMAIN-CONTAINING PROTEIN"/>
    <property type="match status" value="1"/>
</dbReference>
<dbReference type="PANTHER" id="PTHR48466">
    <property type="entry name" value="OS10G0509000 PROTEIN-RELATED"/>
    <property type="match status" value="1"/>
</dbReference>
<dbReference type="GO" id="GO:0140664">
    <property type="term" value="F:ATP-dependent DNA damage sensor activity"/>
    <property type="evidence" value="ECO:0007669"/>
    <property type="project" value="InterPro"/>
</dbReference>
<feature type="non-terminal residue" evidence="1">
    <location>
        <position position="123"/>
    </location>
</feature>
<protein>
    <submittedName>
        <fullName evidence="1">DNA mismatch repair protein MutS domain protein</fullName>
    </submittedName>
</protein>
<proteinExistence type="predicted"/>
<reference evidence="1" key="1">
    <citation type="journal article" date="2013" name="Environ. Microbiol.">
        <title>Microbiota from the distal guts of lean and obese adolescents exhibit partial functional redundancy besides clear differences in community structure.</title>
        <authorList>
            <person name="Ferrer M."/>
            <person name="Ruiz A."/>
            <person name="Lanza F."/>
            <person name="Haange S.B."/>
            <person name="Oberbach A."/>
            <person name="Till H."/>
            <person name="Bargiela R."/>
            <person name="Campoy C."/>
            <person name="Segura M.T."/>
            <person name="Richter M."/>
            <person name="von Bergen M."/>
            <person name="Seifert J."/>
            <person name="Suarez A."/>
        </authorList>
    </citation>
    <scope>NUCLEOTIDE SEQUENCE</scope>
</reference>
<dbReference type="InterPro" id="IPR045076">
    <property type="entry name" value="MutS"/>
</dbReference>
<dbReference type="GO" id="GO:0006298">
    <property type="term" value="P:mismatch repair"/>
    <property type="evidence" value="ECO:0007669"/>
    <property type="project" value="InterPro"/>
</dbReference>
<sequence length="123" mass="13866">MIPVAAANKRKLNGFIHDESATGKTFYVEPVEVVEINNELRELEYSERREIVRILSEFTDSIRPDAALIADSGDYLAEIDMLRAKGRWASENGCVRPILSTDDRLVLRTARHPLLQQTLRAAG</sequence>
<comment type="caution">
    <text evidence="1">The sequence shown here is derived from an EMBL/GenBank/DDBJ whole genome shotgun (WGS) entry which is preliminary data.</text>
</comment>
<accession>K1T366</accession>